<dbReference type="InterPro" id="IPR000504">
    <property type="entry name" value="RRM_dom"/>
</dbReference>
<dbReference type="EMBL" id="JAUJYN010000008">
    <property type="protein sequence ID" value="KAK1265715.1"/>
    <property type="molecule type" value="Genomic_DNA"/>
</dbReference>
<dbReference type="CDD" id="cd12438">
    <property type="entry name" value="RRM_CNOT4"/>
    <property type="match status" value="1"/>
</dbReference>
<dbReference type="Pfam" id="PF00076">
    <property type="entry name" value="RRM_1"/>
    <property type="match status" value="1"/>
</dbReference>
<dbReference type="PANTHER" id="PTHR12603:SF36">
    <property type="entry name" value="RNA BINDING (RRM_RBD_RNP MOTIFS) FAMILY PROTEIN"/>
    <property type="match status" value="1"/>
</dbReference>
<dbReference type="Gene3D" id="3.30.70.330">
    <property type="match status" value="1"/>
</dbReference>
<dbReference type="InterPro" id="IPR039780">
    <property type="entry name" value="Mot2"/>
</dbReference>
<dbReference type="InterPro" id="IPR035979">
    <property type="entry name" value="RBD_domain_sf"/>
</dbReference>
<reference evidence="4" key="1">
    <citation type="journal article" date="2023" name="Nat. Commun.">
        <title>Diploid and tetraploid genomes of Acorus and the evolution of monocots.</title>
        <authorList>
            <person name="Ma L."/>
            <person name="Liu K.W."/>
            <person name="Li Z."/>
            <person name="Hsiao Y.Y."/>
            <person name="Qi Y."/>
            <person name="Fu T."/>
            <person name="Tang G.D."/>
            <person name="Zhang D."/>
            <person name="Sun W.H."/>
            <person name="Liu D.K."/>
            <person name="Li Y."/>
            <person name="Chen G.Z."/>
            <person name="Liu X.D."/>
            <person name="Liao X.Y."/>
            <person name="Jiang Y.T."/>
            <person name="Yu X."/>
            <person name="Hao Y."/>
            <person name="Huang J."/>
            <person name="Zhao X.W."/>
            <person name="Ke S."/>
            <person name="Chen Y.Y."/>
            <person name="Wu W.L."/>
            <person name="Hsu J.L."/>
            <person name="Lin Y.F."/>
            <person name="Huang M.D."/>
            <person name="Li C.Y."/>
            <person name="Huang L."/>
            <person name="Wang Z.W."/>
            <person name="Zhao X."/>
            <person name="Zhong W.Y."/>
            <person name="Peng D.H."/>
            <person name="Ahmad S."/>
            <person name="Lan S."/>
            <person name="Zhang J.S."/>
            <person name="Tsai W.C."/>
            <person name="Van de Peer Y."/>
            <person name="Liu Z.J."/>
        </authorList>
    </citation>
    <scope>NUCLEOTIDE SEQUENCE</scope>
    <source>
        <strain evidence="4">SCP</strain>
    </source>
</reference>
<dbReference type="Proteomes" id="UP001179952">
    <property type="component" value="Unassembled WGS sequence"/>
</dbReference>
<evidence type="ECO:0000256" key="2">
    <source>
        <dbReference type="SAM" id="MobiDB-lite"/>
    </source>
</evidence>
<dbReference type="SMART" id="SM00361">
    <property type="entry name" value="RRM_1"/>
    <property type="match status" value="1"/>
</dbReference>
<dbReference type="FunFam" id="3.30.70.330:FF:000161">
    <property type="entry name" value="RNA binding (RRM/RBD/RNP motifs) family protein"/>
    <property type="match status" value="1"/>
</dbReference>
<dbReference type="GO" id="GO:0003723">
    <property type="term" value="F:RNA binding"/>
    <property type="evidence" value="ECO:0007669"/>
    <property type="project" value="UniProtKB-UniRule"/>
</dbReference>
<feature type="domain" description="RRM" evidence="3">
    <location>
        <begin position="70"/>
        <end position="156"/>
    </location>
</feature>
<dbReference type="SUPFAM" id="SSF54928">
    <property type="entry name" value="RNA-binding domain, RBD"/>
    <property type="match status" value="1"/>
</dbReference>
<proteinExistence type="predicted"/>
<feature type="region of interest" description="Disordered" evidence="2">
    <location>
        <begin position="278"/>
        <end position="297"/>
    </location>
</feature>
<dbReference type="PROSITE" id="PS50102">
    <property type="entry name" value="RRM"/>
    <property type="match status" value="1"/>
</dbReference>
<organism evidence="4 5">
    <name type="scientific">Acorus gramineus</name>
    <name type="common">Dwarf sweet flag</name>
    <dbReference type="NCBI Taxonomy" id="55184"/>
    <lineage>
        <taxon>Eukaryota</taxon>
        <taxon>Viridiplantae</taxon>
        <taxon>Streptophyta</taxon>
        <taxon>Embryophyta</taxon>
        <taxon>Tracheophyta</taxon>
        <taxon>Spermatophyta</taxon>
        <taxon>Magnoliopsida</taxon>
        <taxon>Liliopsida</taxon>
        <taxon>Acoraceae</taxon>
        <taxon>Acorus</taxon>
    </lineage>
</organism>
<dbReference type="GO" id="GO:0016567">
    <property type="term" value="P:protein ubiquitination"/>
    <property type="evidence" value="ECO:0007669"/>
    <property type="project" value="TreeGrafter"/>
</dbReference>
<evidence type="ECO:0000313" key="4">
    <source>
        <dbReference type="EMBL" id="KAK1265715.1"/>
    </source>
</evidence>
<gene>
    <name evidence="4" type="ORF">QJS04_geneDACA010545</name>
</gene>
<sequence>MAEKDGLEGRCPACRSPYDKDRIVGGTASCEILVAENNAEKKQKSQRVRPKPMSAEGRKQLSNLRVIRRNLVYIIGMPMNLADEIVLERKEYFGQYGKVLKVSISRAAGGAIQQSSNGTCSVYITYTKEEEAIRCIQAVHNFVLEGKPLRACFGTTKYCHTWLRNMSCNNPDCLYLHDIGSQEDSFTKDEIISAYTRNRVPQITTCNLQPRSGNVLPPPADEIGNNGAVSSGKSLSKTTATIPISQAKGSLSNGSGRCASLPAAASWGMRVSNSRSVATTASLGSSSGGKPKSETANVPSVPATGTILLSASHADLGKGIYSVDDSPVLVMEDESSNLEPFKPSIVRELQAIVSDVASDTLDDCQGTSGICLSIPSRAHDKDKEAMVSTEIMDSLNLDWNSCNSSADNVSRGLLVVSGNVQTICSGVSSLCVNYYSKDMLSNLNKHQSMVNNAPINVLPLTGDTCLQQLDLDHATECSTSHQFNDGSVLYKHTGLLRESQDQILVPRKDALRPPGSSVGDFPLDALEEKLRPSDDMARPSSTTYSHKALVNNFSSHQPTVSGTTNPLLFYSDPWTEDVQIGGCTNTPVGRHPVVAGGKEEVKVSRAQLGKVLDHSNIAGIEQVKHVEKLRADIAGNKTLGVDTGEDGIISNILSMDFDAWDDSLTSPHKLAKLLNETNKQNGLLNVSGLQNKQSNSQSRFSFARHGNGNQASQLDHSYAGTGYSQKSCLAEQSRGCGFQNAFTARNVEDSYNLFGHRSVVSSEKATVSRPQMAVPPGFSHRSRTPPGFCSNDRLEQASESSFSGDQSFGNNSSLRNQFHVQQRGNNGSTYDVEFIDPAILAVGKGRPSFGVNNSGLDSRSTFPSALGSSEDELRLQLLMQQHIPTHQNLRISDQIGDRIFPPGDAHITSGFPFQTQDSNPSLFSQLSFQPERNSHILNSQWSGWGNVQTSSNMGIPEVFRNDSFGINKYLSGNDEMTFRIPSSGNLYNGAFGM</sequence>
<feature type="compositionally biased region" description="Polar residues" evidence="2">
    <location>
        <begin position="797"/>
        <end position="808"/>
    </location>
</feature>
<dbReference type="InterPro" id="IPR034261">
    <property type="entry name" value="CNOT4_RRM"/>
</dbReference>
<evidence type="ECO:0000313" key="5">
    <source>
        <dbReference type="Proteomes" id="UP001179952"/>
    </source>
</evidence>
<dbReference type="GO" id="GO:0030014">
    <property type="term" value="C:CCR4-NOT complex"/>
    <property type="evidence" value="ECO:0007669"/>
    <property type="project" value="InterPro"/>
</dbReference>
<feature type="region of interest" description="Disordered" evidence="2">
    <location>
        <begin position="208"/>
        <end position="235"/>
    </location>
</feature>
<dbReference type="GO" id="GO:0004842">
    <property type="term" value="F:ubiquitin-protein transferase activity"/>
    <property type="evidence" value="ECO:0007669"/>
    <property type="project" value="InterPro"/>
</dbReference>
<name>A0AAV9ANL2_ACOGR</name>
<reference evidence="4" key="2">
    <citation type="submission" date="2023-06" db="EMBL/GenBank/DDBJ databases">
        <authorList>
            <person name="Ma L."/>
            <person name="Liu K.-W."/>
            <person name="Li Z."/>
            <person name="Hsiao Y.-Y."/>
            <person name="Qi Y."/>
            <person name="Fu T."/>
            <person name="Tang G."/>
            <person name="Zhang D."/>
            <person name="Sun W.-H."/>
            <person name="Liu D.-K."/>
            <person name="Li Y."/>
            <person name="Chen G.-Z."/>
            <person name="Liu X.-D."/>
            <person name="Liao X.-Y."/>
            <person name="Jiang Y.-T."/>
            <person name="Yu X."/>
            <person name="Hao Y."/>
            <person name="Huang J."/>
            <person name="Zhao X.-W."/>
            <person name="Ke S."/>
            <person name="Chen Y.-Y."/>
            <person name="Wu W.-L."/>
            <person name="Hsu J.-L."/>
            <person name="Lin Y.-F."/>
            <person name="Huang M.-D."/>
            <person name="Li C.-Y."/>
            <person name="Huang L."/>
            <person name="Wang Z.-W."/>
            <person name="Zhao X."/>
            <person name="Zhong W.-Y."/>
            <person name="Peng D.-H."/>
            <person name="Ahmad S."/>
            <person name="Lan S."/>
            <person name="Zhang J.-S."/>
            <person name="Tsai W.-C."/>
            <person name="Van De Peer Y."/>
            <person name="Liu Z.-J."/>
        </authorList>
    </citation>
    <scope>NUCLEOTIDE SEQUENCE</scope>
    <source>
        <strain evidence="4">SCP</strain>
        <tissue evidence="4">Leaves</tissue>
    </source>
</reference>
<evidence type="ECO:0000259" key="3">
    <source>
        <dbReference type="PROSITE" id="PS50102"/>
    </source>
</evidence>
<feature type="region of interest" description="Disordered" evidence="2">
    <location>
        <begin position="762"/>
        <end position="808"/>
    </location>
</feature>
<dbReference type="AlphaFoldDB" id="A0AAV9ANL2"/>
<comment type="caution">
    <text evidence="4">The sequence shown here is derived from an EMBL/GenBank/DDBJ whole genome shotgun (WGS) entry which is preliminary data.</text>
</comment>
<dbReference type="InterPro" id="IPR003954">
    <property type="entry name" value="RRM_euk-type"/>
</dbReference>
<keyword evidence="1" id="KW-0694">RNA-binding</keyword>
<keyword evidence="5" id="KW-1185">Reference proteome</keyword>
<dbReference type="InterPro" id="IPR012677">
    <property type="entry name" value="Nucleotide-bd_a/b_plait_sf"/>
</dbReference>
<accession>A0AAV9ANL2</accession>
<dbReference type="PANTHER" id="PTHR12603">
    <property type="entry name" value="CCR4-NOT TRANSCRIPTION COMPLEX RELATED"/>
    <property type="match status" value="1"/>
</dbReference>
<protein>
    <recommendedName>
        <fullName evidence="3">RRM domain-containing protein</fullName>
    </recommendedName>
</protein>
<evidence type="ECO:0000256" key="1">
    <source>
        <dbReference type="PROSITE-ProRule" id="PRU00176"/>
    </source>
</evidence>